<gene>
    <name evidence="1" type="ORF">EZV62_014782</name>
</gene>
<dbReference type="PANTHER" id="PTHR46602:SF1">
    <property type="entry name" value="PROTEIN SUPPRESSOR OF GENE SILENCING 3"/>
    <property type="match status" value="1"/>
</dbReference>
<dbReference type="EMBL" id="VAHF01000006">
    <property type="protein sequence ID" value="TXG60209.1"/>
    <property type="molecule type" value="Genomic_DNA"/>
</dbReference>
<name>A0A5C7HU05_9ROSI</name>
<proteinExistence type="predicted"/>
<evidence type="ECO:0000313" key="2">
    <source>
        <dbReference type="Proteomes" id="UP000323000"/>
    </source>
</evidence>
<dbReference type="Proteomes" id="UP000323000">
    <property type="component" value="Chromosome 6"/>
</dbReference>
<organism evidence="1 2">
    <name type="scientific">Acer yangbiense</name>
    <dbReference type="NCBI Taxonomy" id="1000413"/>
    <lineage>
        <taxon>Eukaryota</taxon>
        <taxon>Viridiplantae</taxon>
        <taxon>Streptophyta</taxon>
        <taxon>Embryophyta</taxon>
        <taxon>Tracheophyta</taxon>
        <taxon>Spermatophyta</taxon>
        <taxon>Magnoliopsida</taxon>
        <taxon>eudicotyledons</taxon>
        <taxon>Gunneridae</taxon>
        <taxon>Pentapetalae</taxon>
        <taxon>rosids</taxon>
        <taxon>malvids</taxon>
        <taxon>Sapindales</taxon>
        <taxon>Sapindaceae</taxon>
        <taxon>Hippocastanoideae</taxon>
        <taxon>Acereae</taxon>
        <taxon>Acer</taxon>
    </lineage>
</organism>
<dbReference type="InterPro" id="IPR044287">
    <property type="entry name" value="SGS3"/>
</dbReference>
<evidence type="ECO:0000313" key="1">
    <source>
        <dbReference type="EMBL" id="TXG60209.1"/>
    </source>
</evidence>
<dbReference type="PANTHER" id="PTHR46602">
    <property type="entry name" value="PROTEIN SUPPRESSOR OF GENE SILENCING 3"/>
    <property type="match status" value="1"/>
</dbReference>
<dbReference type="GO" id="GO:0031047">
    <property type="term" value="P:regulatory ncRNA-mediated gene silencing"/>
    <property type="evidence" value="ECO:0007669"/>
    <property type="project" value="InterPro"/>
</dbReference>
<comment type="caution">
    <text evidence="1">The sequence shown here is derived from an EMBL/GenBank/DDBJ whole genome shotgun (WGS) entry which is preliminary data.</text>
</comment>
<sequence length="121" mass="14973">MSDDSHQLLYLKNKVVNEQKHAKAIQESFQFLSEKLRKTMKENQIVRHRTKMRHDQNKEEMNFQEEFFKDQIKMIYKARKEKEKEKDFEKLHQFERNKVKQSIANTSSSAEYFQRYMSYER</sequence>
<dbReference type="AlphaFoldDB" id="A0A5C7HU05"/>
<dbReference type="OrthoDB" id="852102at2759"/>
<accession>A0A5C7HU05</accession>
<dbReference type="GO" id="GO:0051607">
    <property type="term" value="P:defense response to virus"/>
    <property type="evidence" value="ECO:0007669"/>
    <property type="project" value="InterPro"/>
</dbReference>
<reference evidence="2" key="1">
    <citation type="journal article" date="2019" name="Gigascience">
        <title>De novo genome assembly of the endangered Acer yangbiense, a plant species with extremely small populations endemic to Yunnan Province, China.</title>
        <authorList>
            <person name="Yang J."/>
            <person name="Wariss H.M."/>
            <person name="Tao L."/>
            <person name="Zhang R."/>
            <person name="Yun Q."/>
            <person name="Hollingsworth P."/>
            <person name="Dao Z."/>
            <person name="Luo G."/>
            <person name="Guo H."/>
            <person name="Ma Y."/>
            <person name="Sun W."/>
        </authorList>
    </citation>
    <scope>NUCLEOTIDE SEQUENCE [LARGE SCALE GENOMIC DNA]</scope>
    <source>
        <strain evidence="2">cv. Malutang</strain>
    </source>
</reference>
<keyword evidence="2" id="KW-1185">Reference proteome</keyword>
<protein>
    <submittedName>
        <fullName evidence="1">Uncharacterized protein</fullName>
    </submittedName>
</protein>